<dbReference type="VEuPathDB" id="VectorBase:LLOJ009541"/>
<reference evidence="2" key="3">
    <citation type="submission" date="2020-05" db="UniProtKB">
        <authorList>
            <consortium name="EnsemblMetazoa"/>
        </authorList>
    </citation>
    <scope>IDENTIFICATION</scope>
    <source>
        <strain evidence="2">Jacobina</strain>
    </source>
</reference>
<organism evidence="2 3">
    <name type="scientific">Lutzomyia longipalpis</name>
    <name type="common">Sand fly</name>
    <dbReference type="NCBI Taxonomy" id="7200"/>
    <lineage>
        <taxon>Eukaryota</taxon>
        <taxon>Metazoa</taxon>
        <taxon>Ecdysozoa</taxon>
        <taxon>Arthropoda</taxon>
        <taxon>Hexapoda</taxon>
        <taxon>Insecta</taxon>
        <taxon>Pterygota</taxon>
        <taxon>Neoptera</taxon>
        <taxon>Endopterygota</taxon>
        <taxon>Diptera</taxon>
        <taxon>Nematocera</taxon>
        <taxon>Psychodoidea</taxon>
        <taxon>Psychodidae</taxon>
        <taxon>Lutzomyia</taxon>
        <taxon>Lutzomyia</taxon>
    </lineage>
</organism>
<dbReference type="VEuPathDB" id="VectorBase:LLONM1_004601"/>
<proteinExistence type="predicted"/>
<dbReference type="Proteomes" id="UP000092461">
    <property type="component" value="Unassembled WGS sequence"/>
</dbReference>
<dbReference type="EnsemblMetazoa" id="LLOJ009541-RA">
    <property type="protein sequence ID" value="LLOJ009541-PA"/>
    <property type="gene ID" value="LLOJ009541"/>
</dbReference>
<name>A0A1B0CX05_LUTLO</name>
<evidence type="ECO:0000313" key="1">
    <source>
        <dbReference type="EMBL" id="MBC1179060.1"/>
    </source>
</evidence>
<dbReference type="EMBL" id="GITU01010357">
    <property type="protein sequence ID" value="MBC1179060.1"/>
    <property type="molecule type" value="Transcribed_RNA"/>
</dbReference>
<evidence type="ECO:0000313" key="2">
    <source>
        <dbReference type="EnsemblMetazoa" id="LLOJ009541-PA"/>
    </source>
</evidence>
<keyword evidence="3" id="KW-1185">Reference proteome</keyword>
<reference evidence="3" key="1">
    <citation type="submission" date="2012-05" db="EMBL/GenBank/DDBJ databases">
        <title>Whole Genome Assembly of Lutzomyia longipalpis.</title>
        <authorList>
            <person name="Richards S."/>
            <person name="Qu C."/>
            <person name="Dillon R."/>
            <person name="Worley K."/>
            <person name="Scherer S."/>
            <person name="Batterton M."/>
            <person name="Taylor A."/>
            <person name="Hawes A."/>
            <person name="Hernandez B."/>
            <person name="Kovar C."/>
            <person name="Mandapat C."/>
            <person name="Pham C."/>
            <person name="Qu C."/>
            <person name="Jing C."/>
            <person name="Bess C."/>
            <person name="Bandaranaike D."/>
            <person name="Ngo D."/>
            <person name="Ongeri F."/>
            <person name="Arias F."/>
            <person name="Lara F."/>
            <person name="Weissenberger G."/>
            <person name="Kamau G."/>
            <person name="Han H."/>
            <person name="Shen H."/>
            <person name="Dinh H."/>
            <person name="Khalil I."/>
            <person name="Jones J."/>
            <person name="Shafer J."/>
            <person name="Jayaseelan J."/>
            <person name="Quiroz J."/>
            <person name="Blankenburg K."/>
            <person name="Nguyen L."/>
            <person name="Jackson L."/>
            <person name="Francisco L."/>
            <person name="Tang L.-Y."/>
            <person name="Pu L.-L."/>
            <person name="Perales L."/>
            <person name="Lorensuhewa L."/>
            <person name="Munidasa M."/>
            <person name="Coyle M."/>
            <person name="Taylor M."/>
            <person name="Puazo M."/>
            <person name="Firestine M."/>
            <person name="Scheel M."/>
            <person name="Javaid M."/>
            <person name="Wang M."/>
            <person name="Li M."/>
            <person name="Tabassum N."/>
            <person name="Saada N."/>
            <person name="Osuji N."/>
            <person name="Aqrawi P."/>
            <person name="Fu Q."/>
            <person name="Thornton R."/>
            <person name="Raj R."/>
            <person name="Goodspeed R."/>
            <person name="Mata R."/>
            <person name="Najjar R."/>
            <person name="Gubbala S."/>
            <person name="Lee S."/>
            <person name="Denson S."/>
            <person name="Patil S."/>
            <person name="Macmil S."/>
            <person name="Qi S."/>
            <person name="Matskevitch T."/>
            <person name="Palculict T."/>
            <person name="Mathew T."/>
            <person name="Vee V."/>
            <person name="Velamala V."/>
            <person name="Korchina V."/>
            <person name="Cai W."/>
            <person name="Liu W."/>
            <person name="Dai W."/>
            <person name="Zou X."/>
            <person name="Zhu Y."/>
            <person name="Zhang Y."/>
            <person name="Wu Y.-Q."/>
            <person name="Xin Y."/>
            <person name="Nazarath L."/>
            <person name="Kovar C."/>
            <person name="Han Y."/>
            <person name="Muzny D."/>
            <person name="Gibbs R."/>
        </authorList>
    </citation>
    <scope>NUCLEOTIDE SEQUENCE [LARGE SCALE GENOMIC DNA]</scope>
    <source>
        <strain evidence="3">Jacobina</strain>
    </source>
</reference>
<evidence type="ECO:0000313" key="3">
    <source>
        <dbReference type="Proteomes" id="UP000092461"/>
    </source>
</evidence>
<dbReference type="AlphaFoldDB" id="A0A1B0CX05"/>
<accession>A0A1B0CX05</accession>
<sequence length="148" mass="17271">MDASRNKDRQTEYPSDRAIAEATYNLASQCMGYSRLPGAIRALFEHHEINNVDAIACLGEEDIPMLEDTLKELKIMDRGELMTELPLGYKLIIIKTAKDFRKNRIKYNQKILQHLMYNLFKRFKQFKHFKQKTFSGLRNNAADNKEIA</sequence>
<protein>
    <submittedName>
        <fullName evidence="1 2">Uncharacterized protein</fullName>
    </submittedName>
</protein>
<dbReference type="EMBL" id="AJWK01033086">
    <property type="status" value="NOT_ANNOTATED_CDS"/>
    <property type="molecule type" value="Genomic_DNA"/>
</dbReference>
<reference evidence="1" key="2">
    <citation type="journal article" date="2020" name="BMC">
        <title>Leishmania infection induces a limited differential gene expression in the sand fly midgut.</title>
        <authorList>
            <person name="Coutinho-Abreu I.V."/>
            <person name="Serafim T.D."/>
            <person name="Meneses C."/>
            <person name="Kamhawi S."/>
            <person name="Oliveira F."/>
            <person name="Valenzuela J.G."/>
        </authorList>
    </citation>
    <scope>NUCLEOTIDE SEQUENCE</scope>
    <source>
        <strain evidence="1">Jacobina</strain>
        <tissue evidence="1">Midgut</tissue>
    </source>
</reference>